<sequence>MVHGCRWGSIASFIIVNGAFMHALWQVICLNGKQWFLGTVRGYIYYDESKEFNLTDKSGWHPFRLIHEATTLASANRIYKDLPENDRLNVAFVDVEHASMQVCNVGLKRGLSEKTPTKAHFIAFCFLLLTIAMVSFFFKKHACPKVVTMVDLTRRMEMAMANNDNEPGKATRTMMSTENERHKKNGSKRQEQWQWTKHNGMTTVT</sequence>
<dbReference type="AlphaFoldDB" id="A0AAN9L5V7"/>
<evidence type="ECO:0000256" key="2">
    <source>
        <dbReference type="SAM" id="Phobius"/>
    </source>
</evidence>
<feature type="transmembrane region" description="Helical" evidence="2">
    <location>
        <begin position="7"/>
        <end position="28"/>
    </location>
</feature>
<reference evidence="3 4" key="1">
    <citation type="submission" date="2024-01" db="EMBL/GenBank/DDBJ databases">
        <title>The genomes of 5 underutilized Papilionoideae crops provide insights into root nodulation and disease resistanc.</title>
        <authorList>
            <person name="Jiang F."/>
        </authorList>
    </citation>
    <scope>NUCLEOTIDE SEQUENCE [LARGE SCALE GENOMIC DNA]</scope>
    <source>
        <strain evidence="3">LVBAO_FW01</strain>
        <tissue evidence="3">Leaves</tissue>
    </source>
</reference>
<evidence type="ECO:0000313" key="4">
    <source>
        <dbReference type="Proteomes" id="UP001367508"/>
    </source>
</evidence>
<organism evidence="3 4">
    <name type="scientific">Canavalia gladiata</name>
    <name type="common">Sword bean</name>
    <name type="synonym">Dolichos gladiatus</name>
    <dbReference type="NCBI Taxonomy" id="3824"/>
    <lineage>
        <taxon>Eukaryota</taxon>
        <taxon>Viridiplantae</taxon>
        <taxon>Streptophyta</taxon>
        <taxon>Embryophyta</taxon>
        <taxon>Tracheophyta</taxon>
        <taxon>Spermatophyta</taxon>
        <taxon>Magnoliopsida</taxon>
        <taxon>eudicotyledons</taxon>
        <taxon>Gunneridae</taxon>
        <taxon>Pentapetalae</taxon>
        <taxon>rosids</taxon>
        <taxon>fabids</taxon>
        <taxon>Fabales</taxon>
        <taxon>Fabaceae</taxon>
        <taxon>Papilionoideae</taxon>
        <taxon>50 kb inversion clade</taxon>
        <taxon>NPAAA clade</taxon>
        <taxon>indigoferoid/millettioid clade</taxon>
        <taxon>Phaseoleae</taxon>
        <taxon>Canavalia</taxon>
    </lineage>
</organism>
<evidence type="ECO:0000313" key="3">
    <source>
        <dbReference type="EMBL" id="KAK7329336.1"/>
    </source>
</evidence>
<keyword evidence="2" id="KW-0812">Transmembrane</keyword>
<evidence type="ECO:0000256" key="1">
    <source>
        <dbReference type="SAM" id="MobiDB-lite"/>
    </source>
</evidence>
<keyword evidence="2" id="KW-0472">Membrane</keyword>
<gene>
    <name evidence="3" type="ORF">VNO77_23495</name>
</gene>
<feature type="transmembrane region" description="Helical" evidence="2">
    <location>
        <begin position="119"/>
        <end position="138"/>
    </location>
</feature>
<dbReference type="EMBL" id="JAYMYQ010000005">
    <property type="protein sequence ID" value="KAK7329336.1"/>
    <property type="molecule type" value="Genomic_DNA"/>
</dbReference>
<feature type="compositionally biased region" description="Polar residues" evidence="1">
    <location>
        <begin position="192"/>
        <end position="205"/>
    </location>
</feature>
<protein>
    <submittedName>
        <fullName evidence="3">Uncharacterized protein</fullName>
    </submittedName>
</protein>
<proteinExistence type="predicted"/>
<name>A0AAN9L5V7_CANGL</name>
<comment type="caution">
    <text evidence="3">The sequence shown here is derived from an EMBL/GenBank/DDBJ whole genome shotgun (WGS) entry which is preliminary data.</text>
</comment>
<keyword evidence="2" id="KW-1133">Transmembrane helix</keyword>
<keyword evidence="4" id="KW-1185">Reference proteome</keyword>
<feature type="region of interest" description="Disordered" evidence="1">
    <location>
        <begin position="163"/>
        <end position="205"/>
    </location>
</feature>
<dbReference type="Proteomes" id="UP001367508">
    <property type="component" value="Unassembled WGS sequence"/>
</dbReference>
<accession>A0AAN9L5V7</accession>